<dbReference type="RefSeq" id="WP_119910211.1">
    <property type="nucleotide sequence ID" value="NZ_QZCH01000008.1"/>
</dbReference>
<reference evidence="1 2" key="1">
    <citation type="submission" date="2018-09" db="EMBL/GenBank/DDBJ databases">
        <authorList>
            <person name="Wang F."/>
        </authorList>
    </citation>
    <scope>NUCLEOTIDE SEQUENCE [LARGE SCALE GENOMIC DNA]</scope>
    <source>
        <strain evidence="1 2">PLHSC7-2</strain>
    </source>
</reference>
<dbReference type="Gene3D" id="3.40.50.300">
    <property type="entry name" value="P-loop containing nucleotide triphosphate hydrolases"/>
    <property type="match status" value="1"/>
</dbReference>
<reference evidence="1 2" key="2">
    <citation type="submission" date="2019-01" db="EMBL/GenBank/DDBJ databases">
        <title>Motilimonas pumilus sp. nov., isolated from the gut of sea cucumber (Apostichopus japonicus).</title>
        <authorList>
            <person name="Wang F.-Q."/>
            <person name="Ren L.-H."/>
            <person name="Lin Y.-W."/>
            <person name="Sun G.-H."/>
            <person name="Du Z.-J."/>
            <person name="Zhao J.-X."/>
            <person name="Liu X.-J."/>
            <person name="Liu L.-J."/>
        </authorList>
    </citation>
    <scope>NUCLEOTIDE SEQUENCE [LARGE SCALE GENOMIC DNA]</scope>
    <source>
        <strain evidence="1 2">PLHSC7-2</strain>
    </source>
</reference>
<protein>
    <submittedName>
        <fullName evidence="1">Cellulose synthase operon protein YhjQ</fullName>
    </submittedName>
</protein>
<name>A0A418YFT3_9GAMM</name>
<dbReference type="PANTHER" id="PTHR13696:SF99">
    <property type="entry name" value="COBYRINIC ACID AC-DIAMIDE SYNTHASE"/>
    <property type="match status" value="1"/>
</dbReference>
<dbReference type="Proteomes" id="UP000283255">
    <property type="component" value="Unassembled WGS sequence"/>
</dbReference>
<keyword evidence="2" id="KW-1185">Reference proteome</keyword>
<proteinExistence type="predicted"/>
<comment type="caution">
    <text evidence="1">The sequence shown here is derived from an EMBL/GenBank/DDBJ whole genome shotgun (WGS) entry which is preliminary data.</text>
</comment>
<dbReference type="InterPro" id="IPR050678">
    <property type="entry name" value="DNA_Partitioning_ATPase"/>
</dbReference>
<dbReference type="OrthoDB" id="5288747at2"/>
<evidence type="ECO:0000313" key="2">
    <source>
        <dbReference type="Proteomes" id="UP000283255"/>
    </source>
</evidence>
<evidence type="ECO:0000313" key="1">
    <source>
        <dbReference type="EMBL" id="RJG48401.1"/>
    </source>
</evidence>
<sequence>MTRVLVKGITSGVGATTIAANLTYALNASGRTTAVVDLDPRNILGMWFGQNEADPNGWVYAELTQQSWMLGGYVSPQGVRFFPFGDLFQLPSDIERLPWSNLIESLLQRVLPAMLTALSREYEFVVLSFPAMFNAKLLSKIKAFADTVLTVIHCDPVSFSLLRRPSNQAELADSFVVANQCSVFHQIQQDLLLLNQGAFAQRFISTKIHFDIAVQEALTSMTSVVEYSPNAQASHDFRALATWLVANASKQTQSS</sequence>
<dbReference type="SUPFAM" id="SSF52540">
    <property type="entry name" value="P-loop containing nucleoside triphosphate hydrolases"/>
    <property type="match status" value="1"/>
</dbReference>
<dbReference type="EMBL" id="QZCH01000008">
    <property type="protein sequence ID" value="RJG48401.1"/>
    <property type="molecule type" value="Genomic_DNA"/>
</dbReference>
<accession>A0A418YFT3</accession>
<dbReference type="InterPro" id="IPR017746">
    <property type="entry name" value="Cellulose_synthase_operon_BcsQ"/>
</dbReference>
<dbReference type="AlphaFoldDB" id="A0A418YFT3"/>
<dbReference type="InterPro" id="IPR027417">
    <property type="entry name" value="P-loop_NTPase"/>
</dbReference>
<dbReference type="PANTHER" id="PTHR13696">
    <property type="entry name" value="P-LOOP CONTAINING NUCLEOSIDE TRIPHOSPHATE HYDROLASE"/>
    <property type="match status" value="1"/>
</dbReference>
<dbReference type="NCBIfam" id="TIGR03371">
    <property type="entry name" value="cellulose_yhjQ"/>
    <property type="match status" value="1"/>
</dbReference>
<organism evidence="1 2">
    <name type="scientific">Motilimonas pumila</name>
    <dbReference type="NCBI Taxonomy" id="2303987"/>
    <lineage>
        <taxon>Bacteria</taxon>
        <taxon>Pseudomonadati</taxon>
        <taxon>Pseudomonadota</taxon>
        <taxon>Gammaproteobacteria</taxon>
        <taxon>Alteromonadales</taxon>
        <taxon>Alteromonadales genera incertae sedis</taxon>
        <taxon>Motilimonas</taxon>
    </lineage>
</organism>
<gene>
    <name evidence="1" type="primary">yhjQ</name>
    <name evidence="1" type="ORF">D1Z90_07870</name>
</gene>
<dbReference type="Pfam" id="PF06564">
    <property type="entry name" value="CBP_BcsQ"/>
    <property type="match status" value="1"/>
</dbReference>